<dbReference type="InterPro" id="IPR022742">
    <property type="entry name" value="Hydrolase_4"/>
</dbReference>
<dbReference type="Proteomes" id="UP000765160">
    <property type="component" value="Unassembled WGS sequence"/>
</dbReference>
<accession>A0ABX1F7I8</accession>
<dbReference type="RefSeq" id="WP_168054322.1">
    <property type="nucleotide sequence ID" value="NZ_JAATJR010000008.1"/>
</dbReference>
<dbReference type="PANTHER" id="PTHR16138:SF7">
    <property type="entry name" value="PALMITOYL-PROTEIN THIOESTERASE ABHD10, MITOCHONDRIAL"/>
    <property type="match status" value="1"/>
</dbReference>
<dbReference type="GO" id="GO:0016787">
    <property type="term" value="F:hydrolase activity"/>
    <property type="evidence" value="ECO:0007669"/>
    <property type="project" value="UniProtKB-KW"/>
</dbReference>
<dbReference type="InterPro" id="IPR029058">
    <property type="entry name" value="AB_hydrolase_fold"/>
</dbReference>
<evidence type="ECO:0000256" key="1">
    <source>
        <dbReference type="ARBA" id="ARBA00022801"/>
    </source>
</evidence>
<sequence>MREETGRLDGRLAWARLPGRGPGVVFLPGFRSDMQGSKALALREHCAATGRAFLRLDYSGHGESAGRFEDGTIGQWAADALALFDALTEGPQILVGSSMGGWIGLLLARQRPARLAGFIGLAPAPDFTAELMWPSFSEAQRQALMRDGVIHLPSQYGEPTPVTRALIEEGRTQSVLGGPLALPCPVRILQGMADPDVPWQHALRLVQALEGGDVRLHLIKDGDHRLSRPEDLRLLAETLESLVSPPP</sequence>
<protein>
    <submittedName>
        <fullName evidence="3">Alpha/beta fold hydrolase</fullName>
    </submittedName>
</protein>
<keyword evidence="4" id="KW-1185">Reference proteome</keyword>
<dbReference type="EMBL" id="JAAVTX010000008">
    <property type="protein sequence ID" value="NKE48194.1"/>
    <property type="molecule type" value="Genomic_DNA"/>
</dbReference>
<name>A0ABX1F7I8_9PROT</name>
<proteinExistence type="predicted"/>
<dbReference type="Pfam" id="PF12146">
    <property type="entry name" value="Hydrolase_4"/>
    <property type="match status" value="1"/>
</dbReference>
<evidence type="ECO:0000313" key="4">
    <source>
        <dbReference type="Proteomes" id="UP000765160"/>
    </source>
</evidence>
<organism evidence="3 4">
    <name type="scientific">Falsiroseomonas frigidaquae</name>
    <dbReference type="NCBI Taxonomy" id="487318"/>
    <lineage>
        <taxon>Bacteria</taxon>
        <taxon>Pseudomonadati</taxon>
        <taxon>Pseudomonadota</taxon>
        <taxon>Alphaproteobacteria</taxon>
        <taxon>Acetobacterales</taxon>
        <taxon>Roseomonadaceae</taxon>
        <taxon>Falsiroseomonas</taxon>
    </lineage>
</organism>
<dbReference type="PANTHER" id="PTHR16138">
    <property type="entry name" value="MYCOPHENOLIC ACID ACYL-GLUCURONIDE ESTERASE, MITOCHONDRIAL"/>
    <property type="match status" value="1"/>
</dbReference>
<gene>
    <name evidence="3" type="ORF">HB662_25675</name>
</gene>
<comment type="caution">
    <text evidence="3">The sequence shown here is derived from an EMBL/GenBank/DDBJ whole genome shotgun (WGS) entry which is preliminary data.</text>
</comment>
<keyword evidence="1 3" id="KW-0378">Hydrolase</keyword>
<dbReference type="SUPFAM" id="SSF53474">
    <property type="entry name" value="alpha/beta-Hydrolases"/>
    <property type="match status" value="1"/>
</dbReference>
<dbReference type="InterPro" id="IPR052382">
    <property type="entry name" value="ABHD10_acyl-thioesterase"/>
</dbReference>
<evidence type="ECO:0000313" key="3">
    <source>
        <dbReference type="EMBL" id="NKE48194.1"/>
    </source>
</evidence>
<dbReference type="Gene3D" id="3.40.50.1820">
    <property type="entry name" value="alpha/beta hydrolase"/>
    <property type="match status" value="1"/>
</dbReference>
<reference evidence="3 4" key="1">
    <citation type="submission" date="2020-03" db="EMBL/GenBank/DDBJ databases">
        <title>Roseomonas selenitidurans sp. nov. isolated from soil.</title>
        <authorList>
            <person name="Liu H."/>
        </authorList>
    </citation>
    <scope>NUCLEOTIDE SEQUENCE [LARGE SCALE GENOMIC DNA]</scope>
    <source>
        <strain evidence="3 4">JCM 15073</strain>
    </source>
</reference>
<evidence type="ECO:0000259" key="2">
    <source>
        <dbReference type="Pfam" id="PF12146"/>
    </source>
</evidence>
<feature type="domain" description="Serine aminopeptidase S33" evidence="2">
    <location>
        <begin position="24"/>
        <end position="133"/>
    </location>
</feature>